<sequence>MTFIATLAIVLRVLGNTLVLPLAAWAILAACGPVHASAEVCDAADTLSRVERTAGMTADDLLQVAEKQLTDKPRTGKPRR</sequence>
<name>A0A171DM19_9ACTN</name>
<feature type="chain" id="PRO_5038924138" evidence="1">
    <location>
        <begin position="37"/>
        <end position="80"/>
    </location>
</feature>
<evidence type="ECO:0000313" key="3">
    <source>
        <dbReference type="Proteomes" id="UP000077701"/>
    </source>
</evidence>
<dbReference type="AlphaFoldDB" id="A0A171DM19"/>
<keyword evidence="1" id="KW-0732">Signal</keyword>
<accession>A0A171DM19</accession>
<dbReference type="Proteomes" id="UP000077701">
    <property type="component" value="Unassembled WGS sequence"/>
</dbReference>
<evidence type="ECO:0000256" key="1">
    <source>
        <dbReference type="SAM" id="SignalP"/>
    </source>
</evidence>
<dbReference type="STRING" id="161355.PS9374_05641"/>
<organism evidence="2 3">
    <name type="scientific">Planomonospora sphaerica</name>
    <dbReference type="NCBI Taxonomy" id="161355"/>
    <lineage>
        <taxon>Bacteria</taxon>
        <taxon>Bacillati</taxon>
        <taxon>Actinomycetota</taxon>
        <taxon>Actinomycetes</taxon>
        <taxon>Streptosporangiales</taxon>
        <taxon>Streptosporangiaceae</taxon>
        <taxon>Planomonospora</taxon>
    </lineage>
</organism>
<dbReference type="RefSeq" id="WP_068901783.1">
    <property type="nucleotide sequence ID" value="NZ_BDCX01000015.1"/>
</dbReference>
<proteinExistence type="predicted"/>
<reference evidence="2 3" key="1">
    <citation type="journal article" date="2016" name="Genome Announc.">
        <title>Draft Genome Sequence of Planomonospora sphaerica JCM9374, a Rare Actinomycete.</title>
        <authorList>
            <person name="Dohra H."/>
            <person name="Suzuki T."/>
            <person name="Inoue Y."/>
            <person name="Kodani S."/>
        </authorList>
    </citation>
    <scope>NUCLEOTIDE SEQUENCE [LARGE SCALE GENOMIC DNA]</scope>
    <source>
        <strain evidence="2 3">JCM 9374</strain>
    </source>
</reference>
<feature type="signal peptide" evidence="1">
    <location>
        <begin position="1"/>
        <end position="36"/>
    </location>
</feature>
<keyword evidence="3" id="KW-1185">Reference proteome</keyword>
<reference evidence="3" key="2">
    <citation type="submission" date="2016-04" db="EMBL/GenBank/DDBJ databases">
        <title>Planomonospora sphaerica JCM9374 whole genome shotgun sequence.</title>
        <authorList>
            <person name="Suzuki T."/>
            <person name="Dohra H."/>
            <person name="Kodani S."/>
        </authorList>
    </citation>
    <scope>NUCLEOTIDE SEQUENCE [LARGE SCALE GENOMIC DNA]</scope>
    <source>
        <strain evidence="3">JCM 9374</strain>
    </source>
</reference>
<comment type="caution">
    <text evidence="2">The sequence shown here is derived from an EMBL/GenBank/DDBJ whole genome shotgun (WGS) entry which is preliminary data.</text>
</comment>
<dbReference type="EMBL" id="BDCX01000015">
    <property type="protein sequence ID" value="GAT69961.1"/>
    <property type="molecule type" value="Genomic_DNA"/>
</dbReference>
<evidence type="ECO:0000313" key="2">
    <source>
        <dbReference type="EMBL" id="GAT69961.1"/>
    </source>
</evidence>
<protein>
    <submittedName>
        <fullName evidence="2">Uncharacterized protein</fullName>
    </submittedName>
</protein>
<gene>
    <name evidence="2" type="ORF">PS9374_05641</name>
</gene>